<evidence type="ECO:0000259" key="2">
    <source>
        <dbReference type="PROSITE" id="PS50835"/>
    </source>
</evidence>
<sequence>MSFSMWFFTVLFISMEDLVIGDELKTVMEGDVLTLHTGHTESLSEVMWLFKRGDQTVRIAQMYQGNEPFYEETLTSRVKMNPKTGALSIWNISSSDAGLYQVSLHSGSVSEKSFRVDVYRPVSVPVFRSPAGVNQTQGSSKSQKMEEFCSVFCSVRNDRGVFISWYKGGEILNQTSNPDLNINLSLALELHYNDSETYSCTAVNPVNNKTVHLHMKEICPRQEVCLGHCGVSEALVRLVLSGLLGITTVVFLVEHLRISSSQRRTTASV</sequence>
<keyword evidence="1" id="KW-0732">Signal</keyword>
<dbReference type="InterPro" id="IPR036179">
    <property type="entry name" value="Ig-like_dom_sf"/>
</dbReference>
<dbReference type="PROSITE" id="PS50835">
    <property type="entry name" value="IG_LIKE"/>
    <property type="match status" value="1"/>
</dbReference>
<organism evidence="3 4">
    <name type="scientific">Cyprinus carpio</name>
    <name type="common">Common carp</name>
    <dbReference type="NCBI Taxonomy" id="7962"/>
    <lineage>
        <taxon>Eukaryota</taxon>
        <taxon>Metazoa</taxon>
        <taxon>Chordata</taxon>
        <taxon>Craniata</taxon>
        <taxon>Vertebrata</taxon>
        <taxon>Euteleostomi</taxon>
        <taxon>Actinopterygii</taxon>
        <taxon>Neopterygii</taxon>
        <taxon>Teleostei</taxon>
        <taxon>Ostariophysi</taxon>
        <taxon>Cypriniformes</taxon>
        <taxon>Cyprinidae</taxon>
        <taxon>Cyprininae</taxon>
        <taxon>Cyprinus</taxon>
    </lineage>
</organism>
<dbReference type="AlphaFoldDB" id="A0A8C1NJI6"/>
<reference evidence="3" key="2">
    <citation type="submission" date="2025-09" db="UniProtKB">
        <authorList>
            <consortium name="Ensembl"/>
        </authorList>
    </citation>
    <scope>IDENTIFICATION</scope>
</reference>
<dbReference type="InterPro" id="IPR007110">
    <property type="entry name" value="Ig-like_dom"/>
</dbReference>
<dbReference type="Gene3D" id="2.60.40.10">
    <property type="entry name" value="Immunoglobulins"/>
    <property type="match status" value="2"/>
</dbReference>
<protein>
    <recommendedName>
        <fullName evidence="2">Ig-like domain-containing protein</fullName>
    </recommendedName>
</protein>
<evidence type="ECO:0000256" key="1">
    <source>
        <dbReference type="SAM" id="SignalP"/>
    </source>
</evidence>
<dbReference type="PANTHER" id="PTHR21063:SF4">
    <property type="entry name" value="CD48 ANTIGEN-RELATED"/>
    <property type="match status" value="1"/>
</dbReference>
<proteinExistence type="predicted"/>
<dbReference type="SUPFAM" id="SSF48726">
    <property type="entry name" value="Immunoglobulin"/>
    <property type="match status" value="2"/>
</dbReference>
<feature type="chain" id="PRO_5034467480" description="Ig-like domain-containing protein" evidence="1">
    <location>
        <begin position="22"/>
        <end position="269"/>
    </location>
</feature>
<dbReference type="PANTHER" id="PTHR21063">
    <property type="entry name" value="LFA-3"/>
    <property type="match status" value="1"/>
</dbReference>
<dbReference type="Ensembl" id="ENSCCRT00010101758.1">
    <property type="protein sequence ID" value="ENSCCRP00010091768.1"/>
    <property type="gene ID" value="ENSCCRG00010040104.1"/>
</dbReference>
<evidence type="ECO:0000313" key="4">
    <source>
        <dbReference type="Proteomes" id="UP000694427"/>
    </source>
</evidence>
<evidence type="ECO:0000313" key="3">
    <source>
        <dbReference type="Ensembl" id="ENSCCRP00010091768.1"/>
    </source>
</evidence>
<dbReference type="InterPro" id="IPR013783">
    <property type="entry name" value="Ig-like_fold"/>
</dbReference>
<dbReference type="Proteomes" id="UP000694427">
    <property type="component" value="Unplaced"/>
</dbReference>
<dbReference type="CDD" id="cd00096">
    <property type="entry name" value="Ig"/>
    <property type="match status" value="1"/>
</dbReference>
<feature type="domain" description="Ig-like" evidence="2">
    <location>
        <begin position="121"/>
        <end position="212"/>
    </location>
</feature>
<feature type="signal peptide" evidence="1">
    <location>
        <begin position="1"/>
        <end position="21"/>
    </location>
</feature>
<keyword evidence="4" id="KW-1185">Reference proteome</keyword>
<accession>A0A8C1NJI6</accession>
<name>A0A8C1NJI6_CYPCA</name>
<reference evidence="3" key="1">
    <citation type="submission" date="2025-08" db="UniProtKB">
        <authorList>
            <consortium name="Ensembl"/>
        </authorList>
    </citation>
    <scope>IDENTIFICATION</scope>
</reference>